<dbReference type="OrthoDB" id="63034at2"/>
<evidence type="ECO:0000256" key="1">
    <source>
        <dbReference type="ARBA" id="ARBA00008645"/>
    </source>
</evidence>
<gene>
    <name evidence="4" type="ORF">HMPREF0063_10145</name>
</gene>
<organism evidence="4 5">
    <name type="scientific">Aeromicrobium marinum DSM 15272</name>
    <dbReference type="NCBI Taxonomy" id="585531"/>
    <lineage>
        <taxon>Bacteria</taxon>
        <taxon>Bacillati</taxon>
        <taxon>Actinomycetota</taxon>
        <taxon>Actinomycetes</taxon>
        <taxon>Propionibacteriales</taxon>
        <taxon>Nocardioidaceae</taxon>
        <taxon>Aeromicrobium</taxon>
    </lineage>
</organism>
<dbReference type="Gene3D" id="1.10.10.800">
    <property type="match status" value="1"/>
</dbReference>
<dbReference type="AlphaFoldDB" id="E2S7Y8"/>
<evidence type="ECO:0000256" key="2">
    <source>
        <dbReference type="ARBA" id="ARBA00022801"/>
    </source>
</evidence>
<dbReference type="Proteomes" id="UP000003111">
    <property type="component" value="Unassembled WGS sequence"/>
</dbReference>
<dbReference type="EMBL" id="ACLF03000001">
    <property type="protein sequence ID" value="EFQ84804.1"/>
    <property type="molecule type" value="Genomic_DNA"/>
</dbReference>
<sequence length="316" mass="33368">MTFDGETPTWTEEHFTSTGVRCAARVYRPATASVPGAPVVVLAHGFGGVRALRLDTYAERFAAAGYVAMAFDYRGFGDSDGEPRQVLDVGMQLADWKSALAFARTLPGVDPERVVAWGTSFAGGHVIRLAGTGEPLAAIIAQVPHVSGPAAVRATGVRSSLRVGIPGIRDQVRALTGRPPVYTDIVAEPGGTAAMTTPDAAPGMARLIAESGLTEGDYPQHVAARIVLKIGMYSPKRVASAVTCPALVQIAEDDAITPRHVAEATAARMQQPTVRVYPGGHFDPYVEPLFDRIITDQIDFLRTHVPVDPTGTGATS</sequence>
<feature type="domain" description="Serine aminopeptidase S33" evidence="3">
    <location>
        <begin position="39"/>
        <end position="281"/>
    </location>
</feature>
<dbReference type="InterPro" id="IPR022742">
    <property type="entry name" value="Hydrolase_4"/>
</dbReference>
<dbReference type="SUPFAM" id="SSF53474">
    <property type="entry name" value="alpha/beta-Hydrolases"/>
    <property type="match status" value="1"/>
</dbReference>
<evidence type="ECO:0000313" key="5">
    <source>
        <dbReference type="Proteomes" id="UP000003111"/>
    </source>
</evidence>
<dbReference type="Gene3D" id="3.40.50.1820">
    <property type="entry name" value="alpha/beta hydrolase"/>
    <property type="match status" value="1"/>
</dbReference>
<dbReference type="InterPro" id="IPR029058">
    <property type="entry name" value="AB_hydrolase_fold"/>
</dbReference>
<dbReference type="GO" id="GO:0052689">
    <property type="term" value="F:carboxylic ester hydrolase activity"/>
    <property type="evidence" value="ECO:0007669"/>
    <property type="project" value="UniProtKB-ARBA"/>
</dbReference>
<name>E2S7Y8_9ACTN</name>
<protein>
    <submittedName>
        <fullName evidence="4">Hydrolase, alpha/beta domain protein</fullName>
    </submittedName>
</protein>
<dbReference type="PANTHER" id="PTHR22946:SF9">
    <property type="entry name" value="POLYKETIDE TRANSFERASE AF380"/>
    <property type="match status" value="1"/>
</dbReference>
<comment type="similarity">
    <text evidence="1">Belongs to the AB hydrolase superfamily.</text>
</comment>
<evidence type="ECO:0000259" key="3">
    <source>
        <dbReference type="Pfam" id="PF12146"/>
    </source>
</evidence>
<accession>E2S7Y8</accession>
<dbReference type="Pfam" id="PF12146">
    <property type="entry name" value="Hydrolase_4"/>
    <property type="match status" value="1"/>
</dbReference>
<keyword evidence="5" id="KW-1185">Reference proteome</keyword>
<proteinExistence type="inferred from homology"/>
<comment type="caution">
    <text evidence="4">The sequence shown here is derived from an EMBL/GenBank/DDBJ whole genome shotgun (WGS) entry which is preliminary data.</text>
</comment>
<dbReference type="STRING" id="585531.HMPREF0063_10145"/>
<dbReference type="eggNOG" id="COG1073">
    <property type="taxonomic scope" value="Bacteria"/>
</dbReference>
<evidence type="ECO:0000313" key="4">
    <source>
        <dbReference type="EMBL" id="EFQ84804.1"/>
    </source>
</evidence>
<keyword evidence="2 4" id="KW-0378">Hydrolase</keyword>
<dbReference type="InterPro" id="IPR050261">
    <property type="entry name" value="FrsA_esterase"/>
</dbReference>
<dbReference type="RefSeq" id="WP_007076712.1">
    <property type="nucleotide sequence ID" value="NZ_CM001024.1"/>
</dbReference>
<reference evidence="4" key="1">
    <citation type="submission" date="2010-08" db="EMBL/GenBank/DDBJ databases">
        <authorList>
            <person name="Muzny D."/>
            <person name="Qin X."/>
            <person name="Buhay C."/>
            <person name="Dugan-Rocha S."/>
            <person name="Ding Y."/>
            <person name="Chen G."/>
            <person name="Hawes A."/>
            <person name="Holder M."/>
            <person name="Jhangiani S."/>
            <person name="Johnson A."/>
            <person name="Khan Z."/>
            <person name="Li Z."/>
            <person name="Liu W."/>
            <person name="Liu X."/>
            <person name="Perez L."/>
            <person name="Shen H."/>
            <person name="Wang Q."/>
            <person name="Watt J."/>
            <person name="Xi L."/>
            <person name="Xin Y."/>
            <person name="Zhou J."/>
            <person name="Deng J."/>
            <person name="Jiang H."/>
            <person name="Liu Y."/>
            <person name="Qu J."/>
            <person name="Song X.-Z."/>
            <person name="Zhang L."/>
            <person name="Villasana D."/>
            <person name="Johnson A."/>
            <person name="Liu J."/>
            <person name="Liyanage D."/>
            <person name="Lorensuhewa L."/>
            <person name="Robinson T."/>
            <person name="Song A."/>
            <person name="Song B.-B."/>
            <person name="Dinh H."/>
            <person name="Thornton R."/>
            <person name="Coyle M."/>
            <person name="Francisco L."/>
            <person name="Jackson L."/>
            <person name="Javaid M."/>
            <person name="Korchina V."/>
            <person name="Kovar C."/>
            <person name="Mata R."/>
            <person name="Mathew T."/>
            <person name="Ngo R."/>
            <person name="Nguyen L."/>
            <person name="Nguyen N."/>
            <person name="Okwuonu G."/>
            <person name="Ongeri F."/>
            <person name="Pham C."/>
            <person name="Simmons D."/>
            <person name="Wilczek-Boney K."/>
            <person name="Hale W."/>
            <person name="Jakkamsetti A."/>
            <person name="Pham P."/>
            <person name="Ruth R."/>
            <person name="San Lucas F."/>
            <person name="Warren J."/>
            <person name="Zhang J."/>
            <person name="Zhao Z."/>
            <person name="Zhou C."/>
            <person name="Zhu D."/>
            <person name="Lee S."/>
            <person name="Bess C."/>
            <person name="Blankenburg K."/>
            <person name="Forbes L."/>
            <person name="Fu Q."/>
            <person name="Gubbala S."/>
            <person name="Hirani K."/>
            <person name="Jayaseelan J.C."/>
            <person name="Lara F."/>
            <person name="Munidasa M."/>
            <person name="Palculict T."/>
            <person name="Patil S."/>
            <person name="Pu L.-L."/>
            <person name="Saada N."/>
            <person name="Tang L."/>
            <person name="Weissenberger G."/>
            <person name="Zhu Y."/>
            <person name="Hemphill L."/>
            <person name="Shang Y."/>
            <person name="Youmans B."/>
            <person name="Ayvaz T."/>
            <person name="Ross M."/>
            <person name="Santibanez J."/>
            <person name="Aqrawi P."/>
            <person name="Gross S."/>
            <person name="Joshi V."/>
            <person name="Fowler G."/>
            <person name="Nazareth L."/>
            <person name="Reid J."/>
            <person name="Worley K."/>
            <person name="Petrosino J."/>
            <person name="Highlander S."/>
            <person name="Gibbs R."/>
        </authorList>
    </citation>
    <scope>NUCLEOTIDE SEQUENCE [LARGE SCALE GENOMIC DNA]</scope>
    <source>
        <strain evidence="4">DSM 15272</strain>
    </source>
</reference>
<dbReference type="PANTHER" id="PTHR22946">
    <property type="entry name" value="DIENELACTONE HYDROLASE DOMAIN-CONTAINING PROTEIN-RELATED"/>
    <property type="match status" value="1"/>
</dbReference>
<dbReference type="HOGENOM" id="CLU_048587_1_0_11"/>